<evidence type="ECO:0000313" key="3">
    <source>
        <dbReference type="EMBL" id="NPE26109.1"/>
    </source>
</evidence>
<dbReference type="Proteomes" id="UP000820977">
    <property type="component" value="Unassembled WGS sequence"/>
</dbReference>
<dbReference type="EMBL" id="JABKKJ010000028">
    <property type="protein sequence ID" value="NPE26109.1"/>
    <property type="molecule type" value="Genomic_DNA"/>
</dbReference>
<proteinExistence type="predicted"/>
<keyword evidence="1" id="KW-0479">Metal-binding</keyword>
<dbReference type="PANTHER" id="PTHR23422">
    <property type="entry name" value="DIPEPTIDYL PEPTIDASE III-RELATED"/>
    <property type="match status" value="1"/>
</dbReference>
<evidence type="ECO:0000313" key="4">
    <source>
        <dbReference type="Proteomes" id="UP000820977"/>
    </source>
</evidence>
<evidence type="ECO:0000256" key="1">
    <source>
        <dbReference type="ARBA" id="ARBA00022723"/>
    </source>
</evidence>
<keyword evidence="2" id="KW-0378">Hydrolase</keyword>
<name>A0ABX2B3M3_9BACT</name>
<sequence>MENFKYNDERFADIQMLRYRLNGFEQLTLKRKKLVYYLSQAALCGRDITFDQFGKYNLRIRKMLEAVYKGFQGDRECDAFKALAVYLKRVWFSSGIYHHYGCEKFVPEFTEQFLREALHDADIKELPLEEGQTIEDMCNELFPVIFNPEILPMRVNQADGEDLVRTSACNYYDGVTQKEVEEYYNVLKDMDDEEPVSYGLNTHVSKVDGKVAEIVWKEDGMYGDAIRQITFWLEKAAAVAENNRQRSVIETLVRYYRTGDLREFNKFCIEWVGENDAHVDFINGFIEVYGDPLGMKGSWEGLVEYRDVEGSRRTQTISGNAQWFEDHSPVDPRFRKPHVKGVTANVICAAMLGGDEYPATAIGINLPNADWIRARYGSKSITISNITSAYNEASRGSGFKEEFVVDRETMELIDRYGGYCDDLHTDLHECLGHGSGRLLDGVDPDSLKAYGSTIEEARADLFALYYMADEKMLQLGLLPDKNAYKSQYYTYIMNGAMTQLVRIKQGARIEEAHMRNRALIANWCYDKGHDENVIEKVVRGGKTFIRINSYDKLRALFAKLLAEIQRIKSEGDYDTARALVERYAVNIDPELHTEVLERYKRLDLAPYKGFINPVLTPVVDGNGEITDISVDYTETYEEQMMRYGREFGFL</sequence>
<organism evidence="3 4">
    <name type="scientific">Xylanibacter caecicola</name>
    <dbReference type="NCBI Taxonomy" id="2736294"/>
    <lineage>
        <taxon>Bacteria</taxon>
        <taxon>Pseudomonadati</taxon>
        <taxon>Bacteroidota</taxon>
        <taxon>Bacteroidia</taxon>
        <taxon>Bacteroidales</taxon>
        <taxon>Prevotellaceae</taxon>
        <taxon>Xylanibacter</taxon>
    </lineage>
</organism>
<accession>A0ABX2B3M3</accession>
<gene>
    <name evidence="3" type="ORF">HPS54_11420</name>
</gene>
<dbReference type="Gene3D" id="3.30.540.30">
    <property type="match status" value="2"/>
</dbReference>
<evidence type="ECO:0000256" key="2">
    <source>
        <dbReference type="ARBA" id="ARBA00022801"/>
    </source>
</evidence>
<protein>
    <submittedName>
        <fullName evidence="3">Dihydrofolate reductase</fullName>
    </submittedName>
</protein>
<keyword evidence="4" id="KW-1185">Reference proteome</keyword>
<dbReference type="PANTHER" id="PTHR23422:SF11">
    <property type="entry name" value="DIPEPTIDYL PEPTIDASE 3"/>
    <property type="match status" value="1"/>
</dbReference>
<reference evidence="3 4" key="1">
    <citation type="submission" date="2020-05" db="EMBL/GenBank/DDBJ databases">
        <title>Distinct polysaccharide utilization as determinants for interspecies competition between intestinal Prevotella spp.</title>
        <authorList>
            <person name="Galvez E.J.C."/>
            <person name="Iljazovic A."/>
            <person name="Strowig T."/>
        </authorList>
    </citation>
    <scope>NUCLEOTIDE SEQUENCE [LARGE SCALE GENOMIC DNA]</scope>
    <source>
        <strain evidence="3 4">PCHR</strain>
    </source>
</reference>
<dbReference type="RefSeq" id="WP_172345577.1">
    <property type="nucleotide sequence ID" value="NZ_CASYYZ010000011.1"/>
</dbReference>
<dbReference type="Pfam" id="PF03571">
    <property type="entry name" value="Peptidase_M49"/>
    <property type="match status" value="2"/>
</dbReference>
<comment type="caution">
    <text evidence="3">The sequence shown here is derived from an EMBL/GenBank/DDBJ whole genome shotgun (WGS) entry which is preliminary data.</text>
</comment>
<dbReference type="InterPro" id="IPR039461">
    <property type="entry name" value="Peptidase_M49"/>
</dbReference>